<dbReference type="AlphaFoldDB" id="A0A412TKY3"/>
<gene>
    <name evidence="2" type="ORF">DWW24_15060</name>
    <name evidence="1" type="ORF">DWW57_16290</name>
</gene>
<comment type="caution">
    <text evidence="1">The sequence shown here is derived from an EMBL/GenBank/DDBJ whole genome shotgun (WGS) entry which is preliminary data.</text>
</comment>
<accession>A0A412TKY3</accession>
<dbReference type="Gene3D" id="1.10.1740.10">
    <property type="match status" value="1"/>
</dbReference>
<dbReference type="EMBL" id="QRYC01000031">
    <property type="protein sequence ID" value="RGU54429.1"/>
    <property type="molecule type" value="Genomic_DNA"/>
</dbReference>
<name>A0A412TKY3_9BACT</name>
<evidence type="ECO:0000313" key="3">
    <source>
        <dbReference type="Proteomes" id="UP000283426"/>
    </source>
</evidence>
<protein>
    <submittedName>
        <fullName evidence="1">Sigma-70 family RNA polymerase sigma factor</fullName>
    </submittedName>
</protein>
<dbReference type="RefSeq" id="WP_041556487.1">
    <property type="nucleotide sequence ID" value="NZ_QRYC01000031.1"/>
</dbReference>
<evidence type="ECO:0000313" key="4">
    <source>
        <dbReference type="Proteomes" id="UP000284243"/>
    </source>
</evidence>
<dbReference type="Proteomes" id="UP000283426">
    <property type="component" value="Unassembled WGS sequence"/>
</dbReference>
<dbReference type="Proteomes" id="UP000284243">
    <property type="component" value="Unassembled WGS sequence"/>
</dbReference>
<evidence type="ECO:0000313" key="2">
    <source>
        <dbReference type="EMBL" id="RGV21404.1"/>
    </source>
</evidence>
<dbReference type="InterPro" id="IPR013325">
    <property type="entry name" value="RNA_pol_sigma_r2"/>
</dbReference>
<dbReference type="GO" id="GO:0006352">
    <property type="term" value="P:DNA-templated transcription initiation"/>
    <property type="evidence" value="ECO:0007669"/>
    <property type="project" value="InterPro"/>
</dbReference>
<proteinExistence type="predicted"/>
<dbReference type="SUPFAM" id="SSF88946">
    <property type="entry name" value="Sigma2 domain of RNA polymerase sigma factors"/>
    <property type="match status" value="1"/>
</dbReference>
<evidence type="ECO:0000313" key="1">
    <source>
        <dbReference type="EMBL" id="RGU54429.1"/>
    </source>
</evidence>
<sequence>MHTAENLMQHAFFVQWTHLKQYNDRYSVVAYLLTIGKINCLKHIRSQKFQGDYQKKIVEVLLFTNMAEEKADKALQYRLQKFLGELPEKQKQVLLKHVPNIRPYLKPPMNYMLPGRRLCMIRYSFFLNFLNSLENMLTNDRTKFFHNNQLCFGSIFQR</sequence>
<organism evidence="1 4">
    <name type="scientific">Odoribacter splanchnicus</name>
    <dbReference type="NCBI Taxonomy" id="28118"/>
    <lineage>
        <taxon>Bacteria</taxon>
        <taxon>Pseudomonadati</taxon>
        <taxon>Bacteroidota</taxon>
        <taxon>Bacteroidia</taxon>
        <taxon>Bacteroidales</taxon>
        <taxon>Odoribacteraceae</taxon>
        <taxon>Odoribacter</taxon>
    </lineage>
</organism>
<dbReference type="EMBL" id="QRYW01000035">
    <property type="protein sequence ID" value="RGV21404.1"/>
    <property type="molecule type" value="Genomic_DNA"/>
</dbReference>
<reference evidence="3 4" key="1">
    <citation type="submission" date="2018-08" db="EMBL/GenBank/DDBJ databases">
        <title>A genome reference for cultivated species of the human gut microbiota.</title>
        <authorList>
            <person name="Zou Y."/>
            <person name="Xue W."/>
            <person name="Luo G."/>
        </authorList>
    </citation>
    <scope>NUCLEOTIDE SEQUENCE [LARGE SCALE GENOMIC DNA]</scope>
    <source>
        <strain evidence="2 3">AF14-6AC</strain>
        <strain evidence="1 4">AF16-14</strain>
    </source>
</reference>
<dbReference type="GO" id="GO:0003700">
    <property type="term" value="F:DNA-binding transcription factor activity"/>
    <property type="evidence" value="ECO:0007669"/>
    <property type="project" value="InterPro"/>
</dbReference>